<evidence type="ECO:0000259" key="7">
    <source>
        <dbReference type="Pfam" id="PF02558"/>
    </source>
</evidence>
<dbReference type="Proteomes" id="UP001331561">
    <property type="component" value="Unassembled WGS sequence"/>
</dbReference>
<reference evidence="9 10" key="1">
    <citation type="submission" date="2024-01" db="EMBL/GenBank/DDBJ databases">
        <title>Uliginosibacterium soil sp. nov.</title>
        <authorList>
            <person name="Lv Y."/>
        </authorList>
    </citation>
    <scope>NUCLEOTIDE SEQUENCE [LARGE SCALE GENOMIC DNA]</scope>
    <source>
        <strain evidence="9 10">H3</strain>
    </source>
</reference>
<dbReference type="EMBL" id="JAYXHS010000002">
    <property type="protein sequence ID" value="MEC5386436.1"/>
    <property type="molecule type" value="Genomic_DNA"/>
</dbReference>
<comment type="caution">
    <text evidence="9">The sequence shown here is derived from an EMBL/GenBank/DDBJ whole genome shotgun (WGS) entry which is preliminary data.</text>
</comment>
<dbReference type="InterPro" id="IPR013328">
    <property type="entry name" value="6PGD_dom2"/>
</dbReference>
<dbReference type="RefSeq" id="WP_327599402.1">
    <property type="nucleotide sequence ID" value="NZ_JAYXHS010000002.1"/>
</dbReference>
<name>A0ABU6K4G9_9RHOO</name>
<evidence type="ECO:0000256" key="6">
    <source>
        <dbReference type="ARBA" id="ARBA00048793"/>
    </source>
</evidence>
<dbReference type="Gene3D" id="3.40.50.720">
    <property type="entry name" value="NAD(P)-binding Rossmann-like Domain"/>
    <property type="match status" value="1"/>
</dbReference>
<dbReference type="Pfam" id="PF02558">
    <property type="entry name" value="ApbA"/>
    <property type="match status" value="1"/>
</dbReference>
<proteinExistence type="predicted"/>
<dbReference type="PANTHER" id="PTHR21708">
    <property type="entry name" value="PROBABLE 2-DEHYDROPANTOATE 2-REDUCTASE"/>
    <property type="match status" value="1"/>
</dbReference>
<organism evidence="9 10">
    <name type="scientific">Uliginosibacterium silvisoli</name>
    <dbReference type="NCBI Taxonomy" id="3114758"/>
    <lineage>
        <taxon>Bacteria</taxon>
        <taxon>Pseudomonadati</taxon>
        <taxon>Pseudomonadota</taxon>
        <taxon>Betaproteobacteria</taxon>
        <taxon>Rhodocyclales</taxon>
        <taxon>Zoogloeaceae</taxon>
        <taxon>Uliginosibacterium</taxon>
    </lineage>
</organism>
<feature type="domain" description="Ketopantoate reductase N-terminal" evidence="7">
    <location>
        <begin position="3"/>
        <end position="172"/>
    </location>
</feature>
<dbReference type="GO" id="GO:0008677">
    <property type="term" value="F:2-dehydropantoate 2-reductase activity"/>
    <property type="evidence" value="ECO:0007669"/>
    <property type="project" value="UniProtKB-EC"/>
</dbReference>
<dbReference type="SUPFAM" id="SSF51735">
    <property type="entry name" value="NAD(P)-binding Rossmann-fold domains"/>
    <property type="match status" value="1"/>
</dbReference>
<dbReference type="InterPro" id="IPR013332">
    <property type="entry name" value="KPR_N"/>
</dbReference>
<dbReference type="Pfam" id="PF08546">
    <property type="entry name" value="ApbA_C"/>
    <property type="match status" value="1"/>
</dbReference>
<sequence>MNICVYGAGAVGGNVAARLAATFPGDISVVARGAHLQAIRERGVILRTPTDEIVGRPVIATDNPAELPPQDLIVVGLKAHSLGSEAERIARLRKPDVPVLFLTNGIPWWWSHGLGNSASKSGTLELLDANQKLWNVLGSDAVLGGVVYSPNEVSEPGVITNHGPTRFVIGEPSGVSTPRLAATIAAFKAAGLNPEVAADIRRVIWKKLLLNASGNPISALTRLTGRQRAETPGLPDLVRKVMSEVLDVAASLGWDLRQDEDVQAILQSGGPSTSRDNRSSMLQDTLAGRRLEVDALLGQVQAFARQQNVATPTLDVVLPLLRGLDKSIAAE</sequence>
<dbReference type="Gene3D" id="1.10.1040.10">
    <property type="entry name" value="N-(1-d-carboxylethyl)-l-norvaline Dehydrogenase, domain 2"/>
    <property type="match status" value="1"/>
</dbReference>
<comment type="catalytic activity">
    <reaction evidence="6">
        <text>(R)-pantoate + NADP(+) = 2-dehydropantoate + NADPH + H(+)</text>
        <dbReference type="Rhea" id="RHEA:16233"/>
        <dbReference type="ChEBI" id="CHEBI:11561"/>
        <dbReference type="ChEBI" id="CHEBI:15378"/>
        <dbReference type="ChEBI" id="CHEBI:15980"/>
        <dbReference type="ChEBI" id="CHEBI:57783"/>
        <dbReference type="ChEBI" id="CHEBI:58349"/>
        <dbReference type="EC" id="1.1.1.169"/>
    </reaction>
</comment>
<evidence type="ECO:0000256" key="2">
    <source>
        <dbReference type="ARBA" id="ARBA00013014"/>
    </source>
</evidence>
<accession>A0ABU6K4G9</accession>
<dbReference type="EC" id="1.1.1.169" evidence="2"/>
<keyword evidence="10" id="KW-1185">Reference proteome</keyword>
<evidence type="ECO:0000313" key="9">
    <source>
        <dbReference type="EMBL" id="MEC5386436.1"/>
    </source>
</evidence>
<keyword evidence="9" id="KW-0560">Oxidoreductase</keyword>
<evidence type="ECO:0000259" key="8">
    <source>
        <dbReference type="Pfam" id="PF08546"/>
    </source>
</evidence>
<evidence type="ECO:0000313" key="10">
    <source>
        <dbReference type="Proteomes" id="UP001331561"/>
    </source>
</evidence>
<evidence type="ECO:0000256" key="4">
    <source>
        <dbReference type="ARBA" id="ARBA00022655"/>
    </source>
</evidence>
<dbReference type="InterPro" id="IPR008927">
    <property type="entry name" value="6-PGluconate_DH-like_C_sf"/>
</dbReference>
<keyword evidence="4" id="KW-0566">Pantothenate biosynthesis</keyword>
<feature type="domain" description="Ketopantoate reductase C-terminal" evidence="8">
    <location>
        <begin position="199"/>
        <end position="324"/>
    </location>
</feature>
<dbReference type="InterPro" id="IPR051402">
    <property type="entry name" value="KPR-Related"/>
</dbReference>
<dbReference type="PANTHER" id="PTHR21708:SF45">
    <property type="entry name" value="2-DEHYDROPANTOATE 2-REDUCTASE"/>
    <property type="match status" value="1"/>
</dbReference>
<dbReference type="NCBIfam" id="NF005089">
    <property type="entry name" value="PRK06522.1-4"/>
    <property type="match status" value="1"/>
</dbReference>
<dbReference type="InterPro" id="IPR036291">
    <property type="entry name" value="NAD(P)-bd_dom_sf"/>
</dbReference>
<gene>
    <name evidence="9" type="ORF">VVD49_11930</name>
</gene>
<protein>
    <recommendedName>
        <fullName evidence="3">2-dehydropantoate 2-reductase</fullName>
        <ecNumber evidence="2">1.1.1.169</ecNumber>
    </recommendedName>
    <alternativeName>
        <fullName evidence="5">Ketopantoate reductase</fullName>
    </alternativeName>
</protein>
<evidence type="ECO:0000256" key="1">
    <source>
        <dbReference type="ARBA" id="ARBA00004994"/>
    </source>
</evidence>
<comment type="pathway">
    <text evidence="1">Cofactor biosynthesis; (R)-pantothenate biosynthesis; (R)-pantoate from 3-methyl-2-oxobutanoate: step 2/2.</text>
</comment>
<dbReference type="SUPFAM" id="SSF48179">
    <property type="entry name" value="6-phosphogluconate dehydrogenase C-terminal domain-like"/>
    <property type="match status" value="1"/>
</dbReference>
<evidence type="ECO:0000256" key="5">
    <source>
        <dbReference type="ARBA" id="ARBA00032024"/>
    </source>
</evidence>
<dbReference type="InterPro" id="IPR013752">
    <property type="entry name" value="KPA_reductase"/>
</dbReference>
<evidence type="ECO:0000256" key="3">
    <source>
        <dbReference type="ARBA" id="ARBA00019465"/>
    </source>
</evidence>